<name>A0A1F6VHF3_9BACT</name>
<protein>
    <submittedName>
        <fullName evidence="1">Uncharacterized protein</fullName>
    </submittedName>
</protein>
<organism evidence="1 2">
    <name type="scientific">Candidatus Nomurabacteria bacterium RIFCSPHIGHO2_01_FULL_42_16</name>
    <dbReference type="NCBI Taxonomy" id="1801743"/>
    <lineage>
        <taxon>Bacteria</taxon>
        <taxon>Candidatus Nomuraibacteriota</taxon>
    </lineage>
</organism>
<evidence type="ECO:0000313" key="1">
    <source>
        <dbReference type="EMBL" id="OGI69081.1"/>
    </source>
</evidence>
<dbReference type="AlphaFoldDB" id="A0A1F6VHF3"/>
<dbReference type="Proteomes" id="UP000178059">
    <property type="component" value="Unassembled WGS sequence"/>
</dbReference>
<gene>
    <name evidence="1" type="ORF">A2824_00670</name>
</gene>
<dbReference type="EMBL" id="MFTT01000034">
    <property type="protein sequence ID" value="OGI69081.1"/>
    <property type="molecule type" value="Genomic_DNA"/>
</dbReference>
<evidence type="ECO:0000313" key="2">
    <source>
        <dbReference type="Proteomes" id="UP000178059"/>
    </source>
</evidence>
<reference evidence="1 2" key="1">
    <citation type="journal article" date="2016" name="Nat. Commun.">
        <title>Thousands of microbial genomes shed light on interconnected biogeochemical processes in an aquifer system.</title>
        <authorList>
            <person name="Anantharaman K."/>
            <person name="Brown C.T."/>
            <person name="Hug L.A."/>
            <person name="Sharon I."/>
            <person name="Castelle C.J."/>
            <person name="Probst A.J."/>
            <person name="Thomas B.C."/>
            <person name="Singh A."/>
            <person name="Wilkins M.J."/>
            <person name="Karaoz U."/>
            <person name="Brodie E.L."/>
            <person name="Williams K.H."/>
            <person name="Hubbard S.S."/>
            <person name="Banfield J.F."/>
        </authorList>
    </citation>
    <scope>NUCLEOTIDE SEQUENCE [LARGE SCALE GENOMIC DNA]</scope>
</reference>
<comment type="caution">
    <text evidence="1">The sequence shown here is derived from an EMBL/GenBank/DDBJ whole genome shotgun (WGS) entry which is preliminary data.</text>
</comment>
<sequence>MSFILFCGHRSFSAEKVCDPASRRRAPAGKSFVLWSGIIFLSSQKNFHDPGSVIFSAEKIIPAPGTKLPSDESSRYSLP</sequence>
<accession>A0A1F6VHF3</accession>
<proteinExistence type="predicted"/>